<dbReference type="RefSeq" id="WP_126148958.1">
    <property type="nucleotide sequence ID" value="NZ_JBHTMH010000001.1"/>
</dbReference>
<feature type="region of interest" description="Disordered" evidence="1">
    <location>
        <begin position="150"/>
        <end position="182"/>
    </location>
</feature>
<name>A0A3S4GHN2_9HYPH</name>
<accession>A0A3S4GHN2</accession>
<gene>
    <name evidence="2" type="ORF">DEVEQU_00465</name>
</gene>
<reference evidence="2 3" key="1">
    <citation type="submission" date="2018-12" db="EMBL/GenBank/DDBJ databases">
        <authorList>
            <person name="Criscuolo A."/>
        </authorList>
    </citation>
    <scope>NUCLEOTIDE SEQUENCE [LARGE SCALE GENOMIC DNA]</scope>
    <source>
        <strain evidence="2">ACIP1116281</strain>
    </source>
</reference>
<keyword evidence="3" id="KW-1185">Reference proteome</keyword>
<evidence type="ECO:0000256" key="1">
    <source>
        <dbReference type="SAM" id="MobiDB-lite"/>
    </source>
</evidence>
<evidence type="ECO:0000313" key="3">
    <source>
        <dbReference type="Proteomes" id="UP000268844"/>
    </source>
</evidence>
<dbReference type="Proteomes" id="UP000268844">
    <property type="component" value="Unassembled WGS sequence"/>
</dbReference>
<protein>
    <submittedName>
        <fullName evidence="2">Uncharacterized protein</fullName>
    </submittedName>
</protein>
<sequence length="277" mass="30403">MQSSKVRSVKGNAAAPAAAISAPQDVQEVMASGGVLAGINIAKKAFSRARKQLLESVVTAYSVAHYLREHPETWAMDVCSLPDWAQFKGRAPDPSKPHEALHYVMRLAVGFSDKQELKRASEYTLALQSMFDQHLNPADVAQRVREAGGLKELSKRQAQRSRVGRSPSSAAQSTKKSLPSNAAGDWVPAMMMTFREFEVSVIQAFLDDYEGIDAEQAGRLRAGLRSLLSHRVRELRDGARANPLFDSFTSVLEELDSERRAVAYGTPHSPTDPKIVN</sequence>
<organism evidence="2 3">
    <name type="scientific">Devosia equisanguinis</name>
    <dbReference type="NCBI Taxonomy" id="2490941"/>
    <lineage>
        <taxon>Bacteria</taxon>
        <taxon>Pseudomonadati</taxon>
        <taxon>Pseudomonadota</taxon>
        <taxon>Alphaproteobacteria</taxon>
        <taxon>Hyphomicrobiales</taxon>
        <taxon>Devosiaceae</taxon>
        <taxon>Devosia</taxon>
    </lineage>
</organism>
<feature type="compositionally biased region" description="Polar residues" evidence="1">
    <location>
        <begin position="166"/>
        <end position="180"/>
    </location>
</feature>
<evidence type="ECO:0000313" key="2">
    <source>
        <dbReference type="EMBL" id="VDS03344.1"/>
    </source>
</evidence>
<dbReference type="AlphaFoldDB" id="A0A3S4GHN2"/>
<dbReference type="EMBL" id="UZWD01000006">
    <property type="protein sequence ID" value="VDS03344.1"/>
    <property type="molecule type" value="Genomic_DNA"/>
</dbReference>
<proteinExistence type="predicted"/>